<proteinExistence type="predicted"/>
<organism evidence="1 2">
    <name type="scientific">Cryptotermes secundus</name>
    <dbReference type="NCBI Taxonomy" id="105785"/>
    <lineage>
        <taxon>Eukaryota</taxon>
        <taxon>Metazoa</taxon>
        <taxon>Ecdysozoa</taxon>
        <taxon>Arthropoda</taxon>
        <taxon>Hexapoda</taxon>
        <taxon>Insecta</taxon>
        <taxon>Pterygota</taxon>
        <taxon>Neoptera</taxon>
        <taxon>Polyneoptera</taxon>
        <taxon>Dictyoptera</taxon>
        <taxon>Blattodea</taxon>
        <taxon>Blattoidea</taxon>
        <taxon>Termitoidae</taxon>
        <taxon>Kalotermitidae</taxon>
        <taxon>Cryptotermitinae</taxon>
        <taxon>Cryptotermes</taxon>
    </lineage>
</organism>
<keyword evidence="2" id="KW-1185">Reference proteome</keyword>
<comment type="caution">
    <text evidence="1">The sequence shown here is derived from an EMBL/GenBank/DDBJ whole genome shotgun (WGS) entry which is preliminary data.</text>
</comment>
<evidence type="ECO:0000313" key="1">
    <source>
        <dbReference type="EMBL" id="PNF19427.1"/>
    </source>
</evidence>
<evidence type="ECO:0008006" key="3">
    <source>
        <dbReference type="Google" id="ProtNLM"/>
    </source>
</evidence>
<dbReference type="Proteomes" id="UP000235965">
    <property type="component" value="Unassembled WGS sequence"/>
</dbReference>
<evidence type="ECO:0000313" key="2">
    <source>
        <dbReference type="Proteomes" id="UP000235965"/>
    </source>
</evidence>
<dbReference type="EMBL" id="NEVH01021922">
    <property type="protein sequence ID" value="PNF19427.1"/>
    <property type="molecule type" value="Genomic_DNA"/>
</dbReference>
<sequence length="211" mass="24723">IDTEGLPTDDNTTTGTFADDTIKINETKTIQVNFTLRREHCPQVRLYNSNIPQCPSVKYLGVHMDSRVTWKDHVIKKRKQIDLKTKELNWLFGRRSNLSIENKVLLYKTIIKPIWAYGIELWGCASKSNVSIIKKSRSKILRIITNAPWYVNNQTLHTDLNIPYIKDVIRERSTSHHNKLANHPNDILQPLAEPQQNRRLRRYWPAELKEN</sequence>
<protein>
    <recommendedName>
        <fullName evidence="3">Reverse transcriptase domain-containing protein</fullName>
    </recommendedName>
</protein>
<gene>
    <name evidence="1" type="ORF">B7P43_G03606</name>
</gene>
<name>A0A2J7PSW3_9NEOP</name>
<accession>A0A2J7PSW3</accession>
<reference evidence="1 2" key="1">
    <citation type="submission" date="2017-12" db="EMBL/GenBank/DDBJ databases">
        <title>Hemimetabolous genomes reveal molecular basis of termite eusociality.</title>
        <authorList>
            <person name="Harrison M.C."/>
            <person name="Jongepier E."/>
            <person name="Robertson H.M."/>
            <person name="Arning N."/>
            <person name="Bitard-Feildel T."/>
            <person name="Chao H."/>
            <person name="Childers C.P."/>
            <person name="Dinh H."/>
            <person name="Doddapaneni H."/>
            <person name="Dugan S."/>
            <person name="Gowin J."/>
            <person name="Greiner C."/>
            <person name="Han Y."/>
            <person name="Hu H."/>
            <person name="Hughes D.S.T."/>
            <person name="Huylmans A.-K."/>
            <person name="Kemena C."/>
            <person name="Kremer L.P.M."/>
            <person name="Lee S.L."/>
            <person name="Lopez-Ezquerra A."/>
            <person name="Mallet L."/>
            <person name="Monroy-Kuhn J.M."/>
            <person name="Moser A."/>
            <person name="Murali S.C."/>
            <person name="Muzny D.M."/>
            <person name="Otani S."/>
            <person name="Piulachs M.-D."/>
            <person name="Poelchau M."/>
            <person name="Qu J."/>
            <person name="Schaub F."/>
            <person name="Wada-Katsumata A."/>
            <person name="Worley K.C."/>
            <person name="Xie Q."/>
            <person name="Ylla G."/>
            <person name="Poulsen M."/>
            <person name="Gibbs R.A."/>
            <person name="Schal C."/>
            <person name="Richards S."/>
            <person name="Belles X."/>
            <person name="Korb J."/>
            <person name="Bornberg-Bauer E."/>
        </authorList>
    </citation>
    <scope>NUCLEOTIDE SEQUENCE [LARGE SCALE GENOMIC DNA]</scope>
    <source>
        <tissue evidence="1">Whole body</tissue>
    </source>
</reference>
<dbReference type="InParanoid" id="A0A2J7PSW3"/>
<dbReference type="AlphaFoldDB" id="A0A2J7PSW3"/>
<feature type="non-terminal residue" evidence="1">
    <location>
        <position position="1"/>
    </location>
</feature>